<sequence length="480" mass="55166">MYFKFLPWLQYFGYNNTSSFLRNVKALRNSRDIIKVIILLLFCLLGERGFSQNKYRIKHLRLDGFTVNFEFPPHAKLGREGLFGNKEIVNFRSRFRFHTVTIKGISNNYQQSVERIEEACYKHSRSQRLHAGSSVTKIDSVAKLYLTNEDQNVIIEFDYTSLLDSLSKDLKYLERLSVRLLNGLSKVQDTLKFWPEQGICQNIVEKVFEYIPKPEYAVLSKFGTCITDSSSFVLLNPSIGLKIDHQDFYGDTKNQNNQFDRFNYYFTGQTTLFFYRDSEGHLKQSSFLDIEKNNKVGFLPINNAIRSTDISTHIQASSVDLQMSNSINRIKYVGLFQNYLKRNNGNSSEGISNAKLNKDDDLFIGNSYLILADTIQNLLSYPSKTSAVTKSTFGCGGLFGTKEDEQKGGRSVITPIFPIYINGNINYISVGTKLGSVLLNYGLAYRDLKIFRKYNGRMFKIKYKQNYFTLLPGDHLKSTL</sequence>
<dbReference type="OrthoDB" id="9942392at2"/>
<dbReference type="RefSeq" id="WP_084291026.1">
    <property type="nucleotide sequence ID" value="NZ_FWYB01000012.1"/>
</dbReference>
<dbReference type="STRING" id="475255.SAMN04488101_1127"/>
<accession>A0A1W2EF11</accession>
<dbReference type="Proteomes" id="UP000192678">
    <property type="component" value="Unassembled WGS sequence"/>
</dbReference>
<protein>
    <submittedName>
        <fullName evidence="1">Uncharacterized protein</fullName>
    </submittedName>
</protein>
<gene>
    <name evidence="1" type="ORF">SAMN04488101_1127</name>
</gene>
<name>A0A1W2EF11_9SPHI</name>
<evidence type="ECO:0000313" key="1">
    <source>
        <dbReference type="EMBL" id="SMD08311.1"/>
    </source>
</evidence>
<reference evidence="1 2" key="1">
    <citation type="submission" date="2017-04" db="EMBL/GenBank/DDBJ databases">
        <authorList>
            <person name="Afonso C.L."/>
            <person name="Miller P.J."/>
            <person name="Scott M.A."/>
            <person name="Spackman E."/>
            <person name="Goraichik I."/>
            <person name="Dimitrov K.M."/>
            <person name="Suarez D.L."/>
            <person name="Swayne D.E."/>
        </authorList>
    </citation>
    <scope>NUCLEOTIDE SEQUENCE [LARGE SCALE GENOMIC DNA]</scope>
    <source>
        <strain evidence="1 2">DSM 19625</strain>
    </source>
</reference>
<evidence type="ECO:0000313" key="2">
    <source>
        <dbReference type="Proteomes" id="UP000192678"/>
    </source>
</evidence>
<proteinExistence type="predicted"/>
<organism evidence="1 2">
    <name type="scientific">Pedobacter nyackensis</name>
    <dbReference type="NCBI Taxonomy" id="475255"/>
    <lineage>
        <taxon>Bacteria</taxon>
        <taxon>Pseudomonadati</taxon>
        <taxon>Bacteroidota</taxon>
        <taxon>Sphingobacteriia</taxon>
        <taxon>Sphingobacteriales</taxon>
        <taxon>Sphingobacteriaceae</taxon>
        <taxon>Pedobacter</taxon>
    </lineage>
</organism>
<keyword evidence="2" id="KW-1185">Reference proteome</keyword>
<dbReference type="EMBL" id="FWYB01000012">
    <property type="protein sequence ID" value="SMD08311.1"/>
    <property type="molecule type" value="Genomic_DNA"/>
</dbReference>
<dbReference type="AlphaFoldDB" id="A0A1W2EF11"/>